<organism evidence="2">
    <name type="scientific">Mesocestoides corti</name>
    <name type="common">Flatworm</name>
    <dbReference type="NCBI Taxonomy" id="53468"/>
    <lineage>
        <taxon>Eukaryota</taxon>
        <taxon>Metazoa</taxon>
        <taxon>Spiralia</taxon>
        <taxon>Lophotrochozoa</taxon>
        <taxon>Platyhelminthes</taxon>
        <taxon>Cestoda</taxon>
        <taxon>Eucestoda</taxon>
        <taxon>Cyclophyllidea</taxon>
        <taxon>Mesocestoididae</taxon>
        <taxon>Mesocestoides</taxon>
    </lineage>
</organism>
<dbReference type="InterPro" id="IPR003961">
    <property type="entry name" value="FN3_dom"/>
</dbReference>
<dbReference type="InterPro" id="IPR013783">
    <property type="entry name" value="Ig-like_fold"/>
</dbReference>
<evidence type="ECO:0000259" key="1">
    <source>
        <dbReference type="PROSITE" id="PS50853"/>
    </source>
</evidence>
<protein>
    <submittedName>
        <fullName evidence="2">Fibronectin type-III domain-containing protein</fullName>
    </submittedName>
</protein>
<dbReference type="Gene3D" id="2.60.40.10">
    <property type="entry name" value="Immunoglobulins"/>
    <property type="match status" value="1"/>
</dbReference>
<name>A0A5K3FXX3_MESCO</name>
<dbReference type="AlphaFoldDB" id="A0A5K3FXX3"/>
<evidence type="ECO:0000313" key="2">
    <source>
        <dbReference type="WBParaSite" id="MCU_013023-RA"/>
    </source>
</evidence>
<reference evidence="2" key="1">
    <citation type="submission" date="2019-11" db="UniProtKB">
        <authorList>
            <consortium name="WormBaseParasite"/>
        </authorList>
    </citation>
    <scope>IDENTIFICATION</scope>
</reference>
<dbReference type="WBParaSite" id="MCU_013023-RA">
    <property type="protein sequence ID" value="MCU_013023-RA"/>
    <property type="gene ID" value="MCU_013023"/>
</dbReference>
<proteinExistence type="predicted"/>
<sequence length="73" mass="7686">ILLIAAPEGVNVTAISNSSLNVTIQPPVDSTNISHYNVTLGELSVLSACVIEVGKEPMGCELRWLSAATNYTV</sequence>
<dbReference type="PROSITE" id="PS50853">
    <property type="entry name" value="FN3"/>
    <property type="match status" value="1"/>
</dbReference>
<dbReference type="SUPFAM" id="SSF49265">
    <property type="entry name" value="Fibronectin type III"/>
    <property type="match status" value="1"/>
</dbReference>
<dbReference type="Pfam" id="PF00041">
    <property type="entry name" value="fn3"/>
    <property type="match status" value="1"/>
</dbReference>
<feature type="domain" description="Fibronectin type-III" evidence="1">
    <location>
        <begin position="6"/>
        <end position="73"/>
    </location>
</feature>
<dbReference type="InterPro" id="IPR036116">
    <property type="entry name" value="FN3_sf"/>
</dbReference>
<accession>A0A5K3FXX3</accession>
<dbReference type="CDD" id="cd00063">
    <property type="entry name" value="FN3"/>
    <property type="match status" value="1"/>
</dbReference>